<keyword evidence="1" id="KW-0349">Heme</keyword>
<dbReference type="SUPFAM" id="SSF55856">
    <property type="entry name" value="Cytochrome b5-like heme/steroid binding domain"/>
    <property type="match status" value="1"/>
</dbReference>
<dbReference type="InterPro" id="IPR036400">
    <property type="entry name" value="Cyt_B5-like_heme/steroid_sf"/>
</dbReference>
<dbReference type="KEGG" id="tpf:TPHA_0G03550"/>
<sequence>MSDHPIKRRISIQREGDFRKPRIVLAPSPNNVGEILITKNPKPITSGRTLSVTSKDLPCDVQAGCSTIAPGGYRKKVALKPGRSALDWSSLTMGDGVKGKLITGMEKHLANKDDDIYKINHQSTLVQVLKGVPLFMVKPPLRISEKMVAEHNTVDDCWCIIKGKVYCITNYFEYHPGGDKILKNFCSGVDATEQFYKYHAWVNANRVLRTCCIGELAK</sequence>
<keyword evidence="2" id="KW-0479">Metal-binding</keyword>
<feature type="domain" description="Cytochrome b5 heme-binding" evidence="4">
    <location>
        <begin position="140"/>
        <end position="217"/>
    </location>
</feature>
<dbReference type="EMBL" id="HE612862">
    <property type="protein sequence ID" value="CCE64195.1"/>
    <property type="molecule type" value="Genomic_DNA"/>
</dbReference>
<reference evidence="5 6" key="1">
    <citation type="journal article" date="2011" name="Proc. Natl. Acad. Sci. U.S.A.">
        <title>Evolutionary erosion of yeast sex chromosomes by mating-type switching accidents.</title>
        <authorList>
            <person name="Gordon J.L."/>
            <person name="Armisen D."/>
            <person name="Proux-Wera E."/>
            <person name="Oheigeartaigh S.S."/>
            <person name="Byrne K.P."/>
            <person name="Wolfe K.H."/>
        </authorList>
    </citation>
    <scope>NUCLEOTIDE SEQUENCE [LARGE SCALE GENOMIC DNA]</scope>
    <source>
        <strain evidence="6">ATCC 24235 / CBS 4417 / NBRC 1672 / NRRL Y-8282 / UCD 70-5</strain>
    </source>
</reference>
<dbReference type="GO" id="GO:0005737">
    <property type="term" value="C:cytoplasm"/>
    <property type="evidence" value="ECO:0007669"/>
    <property type="project" value="TreeGrafter"/>
</dbReference>
<dbReference type="Pfam" id="PF00173">
    <property type="entry name" value="Cyt-b5"/>
    <property type="match status" value="1"/>
</dbReference>
<name>G8BWB7_TETPH</name>
<dbReference type="GO" id="GO:0004128">
    <property type="term" value="F:cytochrome-b5 reductase activity, acting on NAD(P)H"/>
    <property type="evidence" value="ECO:0007669"/>
    <property type="project" value="TreeGrafter"/>
</dbReference>
<evidence type="ECO:0000313" key="5">
    <source>
        <dbReference type="EMBL" id="CCE64195.1"/>
    </source>
</evidence>
<dbReference type="Gene3D" id="3.10.120.10">
    <property type="entry name" value="Cytochrome b5-like heme/steroid binding domain"/>
    <property type="match status" value="1"/>
</dbReference>
<dbReference type="GeneID" id="11535794"/>
<dbReference type="OrthoDB" id="432299at2759"/>
<evidence type="ECO:0000256" key="3">
    <source>
        <dbReference type="ARBA" id="ARBA00023004"/>
    </source>
</evidence>
<dbReference type="HOGENOM" id="CLU_046313_2_0_1"/>
<evidence type="ECO:0000256" key="1">
    <source>
        <dbReference type="ARBA" id="ARBA00022617"/>
    </source>
</evidence>
<dbReference type="GO" id="GO:0046872">
    <property type="term" value="F:metal ion binding"/>
    <property type="evidence" value="ECO:0007669"/>
    <property type="project" value="UniProtKB-KW"/>
</dbReference>
<keyword evidence="3" id="KW-0408">Iron</keyword>
<dbReference type="SMART" id="SM01117">
    <property type="entry name" value="Cyt-b5"/>
    <property type="match status" value="1"/>
</dbReference>
<dbReference type="PROSITE" id="PS50255">
    <property type="entry name" value="CYTOCHROME_B5_2"/>
    <property type="match status" value="1"/>
</dbReference>
<dbReference type="GO" id="GO:0020037">
    <property type="term" value="F:heme binding"/>
    <property type="evidence" value="ECO:0007669"/>
    <property type="project" value="TreeGrafter"/>
</dbReference>
<dbReference type="STRING" id="1071381.G8BWB7"/>
<evidence type="ECO:0000256" key="2">
    <source>
        <dbReference type="ARBA" id="ARBA00022723"/>
    </source>
</evidence>
<dbReference type="PANTHER" id="PTHR46237">
    <property type="entry name" value="CYTOCHROME B5 REDUCTASE 4 FAMILY MEMBER"/>
    <property type="match status" value="1"/>
</dbReference>
<organism evidence="5 6">
    <name type="scientific">Tetrapisispora phaffii (strain ATCC 24235 / CBS 4417 / NBRC 1672 / NRRL Y-8282 / UCD 70-5)</name>
    <name type="common">Yeast</name>
    <name type="synonym">Fabospora phaffii</name>
    <dbReference type="NCBI Taxonomy" id="1071381"/>
    <lineage>
        <taxon>Eukaryota</taxon>
        <taxon>Fungi</taxon>
        <taxon>Dikarya</taxon>
        <taxon>Ascomycota</taxon>
        <taxon>Saccharomycotina</taxon>
        <taxon>Saccharomycetes</taxon>
        <taxon>Saccharomycetales</taxon>
        <taxon>Saccharomycetaceae</taxon>
        <taxon>Tetrapisispora</taxon>
    </lineage>
</organism>
<accession>G8BWB7</accession>
<dbReference type="PANTHER" id="PTHR46237:SF1">
    <property type="entry name" value="CYTOCHROME B5 REDUCTASE 4"/>
    <property type="match status" value="1"/>
</dbReference>
<proteinExistence type="predicted"/>
<keyword evidence="6" id="KW-1185">Reference proteome</keyword>
<dbReference type="InterPro" id="IPR001199">
    <property type="entry name" value="Cyt_B5-like_heme/steroid-bd"/>
</dbReference>
<dbReference type="eggNOG" id="KOG0536">
    <property type="taxonomic scope" value="Eukaryota"/>
</dbReference>
<dbReference type="Proteomes" id="UP000005666">
    <property type="component" value="Chromosome 7"/>
</dbReference>
<protein>
    <recommendedName>
        <fullName evidence="4">Cytochrome b5 heme-binding domain-containing protein</fullName>
    </recommendedName>
</protein>
<dbReference type="InterPro" id="IPR051872">
    <property type="entry name" value="Cytochrome_b5/Flavoprotein_Rdt"/>
</dbReference>
<dbReference type="RefSeq" id="XP_003686629.1">
    <property type="nucleotide sequence ID" value="XM_003686581.1"/>
</dbReference>
<evidence type="ECO:0000259" key="4">
    <source>
        <dbReference type="PROSITE" id="PS50255"/>
    </source>
</evidence>
<gene>
    <name evidence="5" type="primary">TPHA0G03550</name>
    <name evidence="5" type="ordered locus">TPHA_0G03550</name>
</gene>
<dbReference type="OMA" id="YCITDYL"/>
<evidence type="ECO:0000313" key="6">
    <source>
        <dbReference type="Proteomes" id="UP000005666"/>
    </source>
</evidence>
<dbReference type="AlphaFoldDB" id="G8BWB7"/>